<keyword evidence="3 5" id="KW-0808">Transferase</keyword>
<keyword evidence="2 5" id="KW-0489">Methyltransferase</keyword>
<comment type="caution">
    <text evidence="5">The sequence shown here is derived from an EMBL/GenBank/DDBJ whole genome shotgun (WGS) entry which is preliminary data.</text>
</comment>
<dbReference type="SMART" id="SM00967">
    <property type="entry name" value="SpoU_sub_bind"/>
    <property type="match status" value="1"/>
</dbReference>
<dbReference type="PANTHER" id="PTHR46429">
    <property type="entry name" value="23S RRNA (GUANOSINE-2'-O-)-METHYLTRANSFERASE RLMB"/>
    <property type="match status" value="1"/>
</dbReference>
<dbReference type="InterPro" id="IPR001537">
    <property type="entry name" value="SpoU_MeTrfase"/>
</dbReference>
<dbReference type="InterPro" id="IPR029064">
    <property type="entry name" value="Ribosomal_eL30-like_sf"/>
</dbReference>
<dbReference type="InterPro" id="IPR004441">
    <property type="entry name" value="rRNA_MeTrfase_TrmH"/>
</dbReference>
<proteinExistence type="inferred from homology"/>
<dbReference type="PATRIC" id="fig|869279.4.peg.9"/>
<reference evidence="5 6" key="1">
    <citation type="submission" date="2015-07" db="EMBL/GenBank/DDBJ databases">
        <title>Whole genome sequence of Thermanaerothrix daxensis DSM 23592.</title>
        <authorList>
            <person name="Hemp J."/>
            <person name="Ward L.M."/>
            <person name="Pace L.A."/>
            <person name="Fischer W.W."/>
        </authorList>
    </citation>
    <scope>NUCLEOTIDE SEQUENCE [LARGE SCALE GENOMIC DNA]</scope>
    <source>
        <strain evidence="5 6">GNS-1</strain>
    </source>
</reference>
<dbReference type="STRING" id="869279.SE15_00050"/>
<dbReference type="Gene3D" id="3.40.1280.10">
    <property type="match status" value="1"/>
</dbReference>
<dbReference type="GO" id="GO:0008173">
    <property type="term" value="F:RNA methyltransferase activity"/>
    <property type="evidence" value="ECO:0007669"/>
    <property type="project" value="InterPro"/>
</dbReference>
<dbReference type="Gene3D" id="3.30.1330.30">
    <property type="match status" value="1"/>
</dbReference>
<dbReference type="Pfam" id="PF00588">
    <property type="entry name" value="SpoU_methylase"/>
    <property type="match status" value="1"/>
</dbReference>
<feature type="domain" description="RNA 2-O ribose methyltransferase substrate binding" evidence="4">
    <location>
        <begin position="4"/>
        <end position="79"/>
    </location>
</feature>
<evidence type="ECO:0000313" key="5">
    <source>
        <dbReference type="EMBL" id="KPL83712.1"/>
    </source>
</evidence>
<dbReference type="GO" id="GO:0006396">
    <property type="term" value="P:RNA processing"/>
    <property type="evidence" value="ECO:0007669"/>
    <property type="project" value="InterPro"/>
</dbReference>
<dbReference type="SUPFAM" id="SSF75217">
    <property type="entry name" value="alpha/beta knot"/>
    <property type="match status" value="1"/>
</dbReference>
<dbReference type="InterPro" id="IPR029028">
    <property type="entry name" value="Alpha/beta_knot_MTases"/>
</dbReference>
<dbReference type="InterPro" id="IPR013123">
    <property type="entry name" value="SpoU_subst-bd"/>
</dbReference>
<evidence type="ECO:0000256" key="1">
    <source>
        <dbReference type="ARBA" id="ARBA00007228"/>
    </source>
</evidence>
<comment type="similarity">
    <text evidence="1">Belongs to the class IV-like SAM-binding methyltransferase superfamily. RNA methyltransferase TrmH family.</text>
</comment>
<dbReference type="Pfam" id="PF08032">
    <property type="entry name" value="SpoU_sub_bind"/>
    <property type="match status" value="1"/>
</dbReference>
<name>A0A0P6Y309_9CHLR</name>
<dbReference type="InterPro" id="IPR029026">
    <property type="entry name" value="tRNA_m1G_MTases_N"/>
</dbReference>
<dbReference type="GO" id="GO:0032259">
    <property type="term" value="P:methylation"/>
    <property type="evidence" value="ECO:0007669"/>
    <property type="project" value="UniProtKB-KW"/>
</dbReference>
<gene>
    <name evidence="5" type="ORF">SE15_00050</name>
</gene>
<dbReference type="SUPFAM" id="SSF55315">
    <property type="entry name" value="L30e-like"/>
    <property type="match status" value="1"/>
</dbReference>
<keyword evidence="6" id="KW-1185">Reference proteome</keyword>
<protein>
    <submittedName>
        <fullName evidence="5">RNA methyltransferase</fullName>
    </submittedName>
</protein>
<sequence>MREWITGRNPVYEVLRARRRPIYRLRLAQGAEVKGRLAKIVRLASSGGIPVETTPRPQVDSLGENPQGVALQVGEYPYSDLPTLLEEARRRGEPPLLLVLDLIQNPQNLGILLRTAEAVGAHGVILPLARSVGVTPAVVHASAGASEHLHIARANLAQALERLKSAGVWVVGLDMAPDAQPPQALPLDAPLALVVGSEGEGMRPLVRRQCDFLLRLPMRGQVDSLNAAAAGSIALYLCLLARQARPGTSSAPLGEAPNG</sequence>
<dbReference type="AlphaFoldDB" id="A0A0P6Y309"/>
<evidence type="ECO:0000256" key="3">
    <source>
        <dbReference type="ARBA" id="ARBA00022679"/>
    </source>
</evidence>
<dbReference type="PANTHER" id="PTHR46429:SF1">
    <property type="entry name" value="23S RRNA (GUANOSINE-2'-O-)-METHYLTRANSFERASE RLMB"/>
    <property type="match status" value="1"/>
</dbReference>
<dbReference type="RefSeq" id="WP_054520082.1">
    <property type="nucleotide sequence ID" value="NZ_LGKO01000002.1"/>
</dbReference>
<dbReference type="GO" id="GO:0003723">
    <property type="term" value="F:RNA binding"/>
    <property type="evidence" value="ECO:0007669"/>
    <property type="project" value="InterPro"/>
</dbReference>
<evidence type="ECO:0000259" key="4">
    <source>
        <dbReference type="SMART" id="SM00967"/>
    </source>
</evidence>
<dbReference type="Proteomes" id="UP000050544">
    <property type="component" value="Unassembled WGS sequence"/>
</dbReference>
<dbReference type="CDD" id="cd18103">
    <property type="entry name" value="SpoU-like_RlmB"/>
    <property type="match status" value="1"/>
</dbReference>
<evidence type="ECO:0000313" key="6">
    <source>
        <dbReference type="Proteomes" id="UP000050544"/>
    </source>
</evidence>
<organism evidence="5 6">
    <name type="scientific">Thermanaerothrix daxensis</name>
    <dbReference type="NCBI Taxonomy" id="869279"/>
    <lineage>
        <taxon>Bacteria</taxon>
        <taxon>Bacillati</taxon>
        <taxon>Chloroflexota</taxon>
        <taxon>Anaerolineae</taxon>
        <taxon>Anaerolineales</taxon>
        <taxon>Anaerolineaceae</taxon>
        <taxon>Thermanaerothrix</taxon>
    </lineage>
</organism>
<dbReference type="GO" id="GO:0005829">
    <property type="term" value="C:cytosol"/>
    <property type="evidence" value="ECO:0007669"/>
    <property type="project" value="TreeGrafter"/>
</dbReference>
<evidence type="ECO:0000256" key="2">
    <source>
        <dbReference type="ARBA" id="ARBA00022603"/>
    </source>
</evidence>
<dbReference type="OrthoDB" id="9794400at2"/>
<accession>A0A0P6Y309</accession>
<dbReference type="NCBIfam" id="TIGR00186">
    <property type="entry name" value="rRNA_methyl_3"/>
    <property type="match status" value="1"/>
</dbReference>
<dbReference type="EMBL" id="LGKO01000002">
    <property type="protein sequence ID" value="KPL83712.1"/>
    <property type="molecule type" value="Genomic_DNA"/>
</dbReference>